<gene>
    <name evidence="1" type="ORF">IWX90DRAFT_482464</name>
</gene>
<protein>
    <recommendedName>
        <fullName evidence="3">F-box domain-containing protein</fullName>
    </recommendedName>
</protein>
<proteinExistence type="predicted"/>
<reference evidence="1 2" key="1">
    <citation type="journal article" date="2022" name="G3 (Bethesda)">
        <title>Enemy or ally: a genomic approach to elucidate the lifestyle of Phyllosticta citrichinaensis.</title>
        <authorList>
            <person name="Buijs V.A."/>
            <person name="Groenewald J.Z."/>
            <person name="Haridas S."/>
            <person name="LaButti K.M."/>
            <person name="Lipzen A."/>
            <person name="Martin F.M."/>
            <person name="Barry K."/>
            <person name="Grigoriev I.V."/>
            <person name="Crous P.W."/>
            <person name="Seidl M.F."/>
        </authorList>
    </citation>
    <scope>NUCLEOTIDE SEQUENCE [LARGE SCALE GENOMIC DNA]</scope>
    <source>
        <strain evidence="1 2">CBS 129764</strain>
    </source>
</reference>
<sequence length="249" mass="27614">MSFQAHSTEPSSSETTRDPVFPILKLPSEILLMIADEVANADTDDATQCRGRRPKRTLMALSLVNKRLRSVCMERMFKTLSLLRKSEGHNRGLFRFYSGITQGNPMPHIGSFHERFENAPLPPFSKIQIGEALLLRIISHVAPEGCAQFSNALGEAVVSKDRRKFVGFTVPVDAARKLVSSTNTDNVALRLAAAVHPASVARKHSDPRPSVMRTLKVKLLNSELEKVSTASQAIGTDLSKYMEELRMDQ</sequence>
<accession>A0ABR1Y783</accession>
<name>A0ABR1Y783_9PEZI</name>
<organism evidence="1 2">
    <name type="scientific">Phyllosticta citrichinensis</name>
    <dbReference type="NCBI Taxonomy" id="1130410"/>
    <lineage>
        <taxon>Eukaryota</taxon>
        <taxon>Fungi</taxon>
        <taxon>Dikarya</taxon>
        <taxon>Ascomycota</taxon>
        <taxon>Pezizomycotina</taxon>
        <taxon>Dothideomycetes</taxon>
        <taxon>Dothideomycetes incertae sedis</taxon>
        <taxon>Botryosphaeriales</taxon>
        <taxon>Phyllostictaceae</taxon>
        <taxon>Phyllosticta</taxon>
    </lineage>
</organism>
<dbReference type="EMBL" id="JBBWUH010000001">
    <property type="protein sequence ID" value="KAK8177469.1"/>
    <property type="molecule type" value="Genomic_DNA"/>
</dbReference>
<dbReference type="Proteomes" id="UP001456524">
    <property type="component" value="Unassembled WGS sequence"/>
</dbReference>
<evidence type="ECO:0000313" key="1">
    <source>
        <dbReference type="EMBL" id="KAK8177469.1"/>
    </source>
</evidence>
<keyword evidence="2" id="KW-1185">Reference proteome</keyword>
<evidence type="ECO:0008006" key="3">
    <source>
        <dbReference type="Google" id="ProtNLM"/>
    </source>
</evidence>
<comment type="caution">
    <text evidence="1">The sequence shown here is derived from an EMBL/GenBank/DDBJ whole genome shotgun (WGS) entry which is preliminary data.</text>
</comment>
<evidence type="ECO:0000313" key="2">
    <source>
        <dbReference type="Proteomes" id="UP001456524"/>
    </source>
</evidence>